<protein>
    <submittedName>
        <fullName evidence="2">Uncharacterized protein</fullName>
    </submittedName>
</protein>
<reference evidence="2 3" key="1">
    <citation type="submission" date="2023-03" db="EMBL/GenBank/DDBJ databases">
        <title>High-quality genome of Scylla paramamosain provides insights in environmental adaptation.</title>
        <authorList>
            <person name="Zhang L."/>
        </authorList>
    </citation>
    <scope>NUCLEOTIDE SEQUENCE [LARGE SCALE GENOMIC DNA]</scope>
    <source>
        <strain evidence="2">LZ_2023a</strain>
        <tissue evidence="2">Muscle</tissue>
    </source>
</reference>
<dbReference type="Proteomes" id="UP001487740">
    <property type="component" value="Unassembled WGS sequence"/>
</dbReference>
<evidence type="ECO:0000256" key="1">
    <source>
        <dbReference type="SAM" id="MobiDB-lite"/>
    </source>
</evidence>
<gene>
    <name evidence="2" type="ORF">O3P69_019873</name>
</gene>
<name>A0AAW0SD30_SCYPA</name>
<accession>A0AAW0SD30</accession>
<sequence length="193" mass="19784">MATHVNNSLWIPAALLQKPDTLPVKGNKTVAAPYGLVQVVQGETGGPSGRHTHHPVLHRTMLEEVRGSTGAASSPSPPSPAHAVSPRAIKSGISQAWAAKGNNRRDMGGGVSLGVAAGTTVSMAHVLDFLLTAAQLHRVAAATTQKVRSGGRFRGSGGQDRVAASANPASTTATLLPATQTWARLLNNPAASM</sequence>
<proteinExistence type="predicted"/>
<organism evidence="2 3">
    <name type="scientific">Scylla paramamosain</name>
    <name type="common">Mud crab</name>
    <dbReference type="NCBI Taxonomy" id="85552"/>
    <lineage>
        <taxon>Eukaryota</taxon>
        <taxon>Metazoa</taxon>
        <taxon>Ecdysozoa</taxon>
        <taxon>Arthropoda</taxon>
        <taxon>Crustacea</taxon>
        <taxon>Multicrustacea</taxon>
        <taxon>Malacostraca</taxon>
        <taxon>Eumalacostraca</taxon>
        <taxon>Eucarida</taxon>
        <taxon>Decapoda</taxon>
        <taxon>Pleocyemata</taxon>
        <taxon>Brachyura</taxon>
        <taxon>Eubrachyura</taxon>
        <taxon>Portunoidea</taxon>
        <taxon>Portunidae</taxon>
        <taxon>Portuninae</taxon>
        <taxon>Scylla</taxon>
    </lineage>
</organism>
<evidence type="ECO:0000313" key="3">
    <source>
        <dbReference type="Proteomes" id="UP001487740"/>
    </source>
</evidence>
<dbReference type="AlphaFoldDB" id="A0AAW0SD30"/>
<feature type="region of interest" description="Disordered" evidence="1">
    <location>
        <begin position="65"/>
        <end position="85"/>
    </location>
</feature>
<evidence type="ECO:0000313" key="2">
    <source>
        <dbReference type="EMBL" id="KAK8372741.1"/>
    </source>
</evidence>
<comment type="caution">
    <text evidence="2">The sequence shown here is derived from an EMBL/GenBank/DDBJ whole genome shotgun (WGS) entry which is preliminary data.</text>
</comment>
<dbReference type="EMBL" id="JARAKH010001613">
    <property type="protein sequence ID" value="KAK8372741.1"/>
    <property type="molecule type" value="Genomic_DNA"/>
</dbReference>
<keyword evidence="3" id="KW-1185">Reference proteome</keyword>